<dbReference type="STRING" id="1122973.GCA_000379925_01160"/>
<sequence>MNLKRILYLIYVVLVALPIFVVLTILTAVISALGSIAGAERIFGYWPGRIWSKLTLWVLLIPVKVIGREYLPKDRPTVVAPNHTSAMDIFLLYGYAGVRFKWVMKGSLRNIPFVGWACEKIGFIFVDNTPSGAKRVVEDCEKAIENGYHIFMFPEGSRTLTGRLDRLRKGAFKVAMETGVPIVPAKIRGGFEILKRGTWDLHWGRLSLQFFPPIETDKGKTIEELMQEVRSRLE</sequence>
<name>A0A4Y8WQ39_9PORP</name>
<dbReference type="AlphaFoldDB" id="A0A4Y8WQ39"/>
<reference evidence="5 6" key="1">
    <citation type="submission" date="2019-03" db="EMBL/GenBank/DDBJ databases">
        <title>Porphyromonas levii Isolated from the Uterus of Dairy Cows.</title>
        <authorList>
            <person name="Francis A.M."/>
        </authorList>
    </citation>
    <scope>NUCLEOTIDE SEQUENCE [LARGE SCALE GENOMIC DNA]</scope>
    <source>
        <strain evidence="5 6">AF5678</strain>
    </source>
</reference>
<evidence type="ECO:0000256" key="1">
    <source>
        <dbReference type="ARBA" id="ARBA00005189"/>
    </source>
</evidence>
<comment type="caution">
    <text evidence="5">The sequence shown here is derived from an EMBL/GenBank/DDBJ whole genome shotgun (WGS) entry which is preliminary data.</text>
</comment>
<evidence type="ECO:0000256" key="3">
    <source>
        <dbReference type="ARBA" id="ARBA00023315"/>
    </source>
</evidence>
<dbReference type="Pfam" id="PF01553">
    <property type="entry name" value="Acyltransferase"/>
    <property type="match status" value="1"/>
</dbReference>
<dbReference type="GO" id="GO:0003841">
    <property type="term" value="F:1-acylglycerol-3-phosphate O-acyltransferase activity"/>
    <property type="evidence" value="ECO:0007669"/>
    <property type="project" value="TreeGrafter"/>
</dbReference>
<proteinExistence type="predicted"/>
<dbReference type="EMBL" id="SPNC01000057">
    <property type="protein sequence ID" value="TFH95281.1"/>
    <property type="molecule type" value="Genomic_DNA"/>
</dbReference>
<dbReference type="Proteomes" id="UP000297225">
    <property type="component" value="Unassembled WGS sequence"/>
</dbReference>
<keyword evidence="2 5" id="KW-0808">Transferase</keyword>
<dbReference type="PANTHER" id="PTHR10434:SF66">
    <property type="entry name" value="PHOSPHOLIPID_GLYCEROL ACYLTRANSFERASE DOMAIN-CONTAINING PROTEIN"/>
    <property type="match status" value="1"/>
</dbReference>
<dbReference type="GO" id="GO:0006654">
    <property type="term" value="P:phosphatidic acid biosynthetic process"/>
    <property type="evidence" value="ECO:0007669"/>
    <property type="project" value="TreeGrafter"/>
</dbReference>
<gene>
    <name evidence="5" type="ORF">E4P47_04880</name>
</gene>
<evidence type="ECO:0000259" key="4">
    <source>
        <dbReference type="SMART" id="SM00563"/>
    </source>
</evidence>
<organism evidence="5 6">
    <name type="scientific">Porphyromonas levii</name>
    <dbReference type="NCBI Taxonomy" id="28114"/>
    <lineage>
        <taxon>Bacteria</taxon>
        <taxon>Pseudomonadati</taxon>
        <taxon>Bacteroidota</taxon>
        <taxon>Bacteroidia</taxon>
        <taxon>Bacteroidales</taxon>
        <taxon>Porphyromonadaceae</taxon>
        <taxon>Porphyromonas</taxon>
    </lineage>
</organism>
<feature type="domain" description="Phospholipid/glycerol acyltransferase" evidence="4">
    <location>
        <begin position="77"/>
        <end position="190"/>
    </location>
</feature>
<keyword evidence="6" id="KW-1185">Reference proteome</keyword>
<dbReference type="OrthoDB" id="9803035at2"/>
<dbReference type="SUPFAM" id="SSF69593">
    <property type="entry name" value="Glycerol-3-phosphate (1)-acyltransferase"/>
    <property type="match status" value="1"/>
</dbReference>
<keyword evidence="3 5" id="KW-0012">Acyltransferase</keyword>
<dbReference type="RefSeq" id="WP_134849406.1">
    <property type="nucleotide sequence ID" value="NZ_CP197400.1"/>
</dbReference>
<comment type="pathway">
    <text evidence="1">Lipid metabolism.</text>
</comment>
<evidence type="ECO:0000313" key="6">
    <source>
        <dbReference type="Proteomes" id="UP000297225"/>
    </source>
</evidence>
<accession>A0A4Y8WQ39</accession>
<dbReference type="CDD" id="cd07989">
    <property type="entry name" value="LPLAT_AGPAT-like"/>
    <property type="match status" value="1"/>
</dbReference>
<protein>
    <submittedName>
        <fullName evidence="5">1-acyl-sn-glycerol-3-phosphate acyltransferase</fullName>
    </submittedName>
</protein>
<evidence type="ECO:0000256" key="2">
    <source>
        <dbReference type="ARBA" id="ARBA00022679"/>
    </source>
</evidence>
<dbReference type="InterPro" id="IPR002123">
    <property type="entry name" value="Plipid/glycerol_acylTrfase"/>
</dbReference>
<dbReference type="SMART" id="SM00563">
    <property type="entry name" value="PlsC"/>
    <property type="match status" value="1"/>
</dbReference>
<evidence type="ECO:0000313" key="5">
    <source>
        <dbReference type="EMBL" id="TFH95281.1"/>
    </source>
</evidence>
<dbReference type="PANTHER" id="PTHR10434">
    <property type="entry name" value="1-ACYL-SN-GLYCEROL-3-PHOSPHATE ACYLTRANSFERASE"/>
    <property type="match status" value="1"/>
</dbReference>